<dbReference type="Gene3D" id="3.90.550.50">
    <property type="match status" value="1"/>
</dbReference>
<dbReference type="PANTHER" id="PTHR23033:SF14">
    <property type="entry name" value="GLYCOPROTEIN-N-ACETYLGALACTOSAMINE 3-BETA-GALACTOSYLTRANSFERASE 1-RELATED"/>
    <property type="match status" value="1"/>
</dbReference>
<comment type="similarity">
    <text evidence="3">Belongs to the glycosyltransferase 31 family. Beta3-Gal-T subfamily.</text>
</comment>
<evidence type="ECO:0000256" key="8">
    <source>
        <dbReference type="ARBA" id="ARBA00022741"/>
    </source>
</evidence>
<protein>
    <recommendedName>
        <fullName evidence="4">N-acetylgalactosaminide beta-1,3-galactosyltransferase</fullName>
        <ecNumber evidence="4">2.4.1.122</ecNumber>
    </recommendedName>
</protein>
<evidence type="ECO:0000256" key="2">
    <source>
        <dbReference type="ARBA" id="ARBA00004922"/>
    </source>
</evidence>
<evidence type="ECO:0000256" key="5">
    <source>
        <dbReference type="ARBA" id="ARBA00022676"/>
    </source>
</evidence>
<evidence type="ECO:0000256" key="7">
    <source>
        <dbReference type="ARBA" id="ARBA00022692"/>
    </source>
</evidence>
<evidence type="ECO:0000256" key="13">
    <source>
        <dbReference type="SAM" id="Phobius"/>
    </source>
</evidence>
<dbReference type="GO" id="GO:0016020">
    <property type="term" value="C:membrane"/>
    <property type="evidence" value="ECO:0007669"/>
    <property type="project" value="UniProtKB-SubCell"/>
</dbReference>
<feature type="domain" description="Fringe-like glycosyltransferase" evidence="14">
    <location>
        <begin position="299"/>
        <end position="472"/>
    </location>
</feature>
<keyword evidence="10 13" id="KW-1133">Transmembrane helix</keyword>
<evidence type="ECO:0000256" key="9">
    <source>
        <dbReference type="ARBA" id="ARBA00022968"/>
    </source>
</evidence>
<gene>
    <name evidence="15" type="ORF">CYCCA115_LOCUS19624</name>
</gene>
<name>A0AAD2G491_9STRA</name>
<dbReference type="EC" id="2.4.1.122" evidence="4"/>
<feature type="compositionally biased region" description="Low complexity" evidence="12">
    <location>
        <begin position="133"/>
        <end position="163"/>
    </location>
</feature>
<comment type="pathway">
    <text evidence="2">Protein modification; protein glycosylation.</text>
</comment>
<evidence type="ECO:0000256" key="10">
    <source>
        <dbReference type="ARBA" id="ARBA00022989"/>
    </source>
</evidence>
<evidence type="ECO:0000259" key="14">
    <source>
        <dbReference type="Pfam" id="PF02434"/>
    </source>
</evidence>
<keyword evidence="6" id="KW-0808">Transferase</keyword>
<dbReference type="Proteomes" id="UP001295423">
    <property type="component" value="Unassembled WGS sequence"/>
</dbReference>
<evidence type="ECO:0000256" key="3">
    <source>
        <dbReference type="ARBA" id="ARBA00006462"/>
    </source>
</evidence>
<evidence type="ECO:0000313" key="15">
    <source>
        <dbReference type="EMBL" id="CAJ1962312.1"/>
    </source>
</evidence>
<keyword evidence="16" id="KW-1185">Reference proteome</keyword>
<comment type="subcellular location">
    <subcellularLocation>
        <location evidence="1">Membrane</location>
        <topology evidence="1">Single-pass type II membrane protein</topology>
    </subcellularLocation>
</comment>
<evidence type="ECO:0000256" key="11">
    <source>
        <dbReference type="ARBA" id="ARBA00023136"/>
    </source>
</evidence>
<evidence type="ECO:0000256" key="1">
    <source>
        <dbReference type="ARBA" id="ARBA00004606"/>
    </source>
</evidence>
<evidence type="ECO:0000313" key="16">
    <source>
        <dbReference type="Proteomes" id="UP001295423"/>
    </source>
</evidence>
<keyword evidence="7 13" id="KW-0812">Transmembrane</keyword>
<dbReference type="GO" id="GO:0000166">
    <property type="term" value="F:nucleotide binding"/>
    <property type="evidence" value="ECO:0007669"/>
    <property type="project" value="UniProtKB-KW"/>
</dbReference>
<keyword evidence="11 13" id="KW-0472">Membrane</keyword>
<dbReference type="EMBL" id="CAKOGP040002103">
    <property type="protein sequence ID" value="CAJ1962312.1"/>
    <property type="molecule type" value="Genomic_DNA"/>
</dbReference>
<comment type="caution">
    <text evidence="15">The sequence shown here is derived from an EMBL/GenBank/DDBJ whole genome shotgun (WGS) entry which is preliminary data.</text>
</comment>
<dbReference type="Pfam" id="PF02434">
    <property type="entry name" value="Fringe"/>
    <property type="match status" value="1"/>
</dbReference>
<sequence>MVRKGLFGYLGLCCLVGLYFFGNSRKLNGYGASKRETSHDISASDSKLESTLHDNSSQHKVNIRVLYNVSEYTNASSSLSSSASSANAAYPNLFDGKEYTTTLNPADHTNTSSMASYLANNQSLLENREDFTETNSSEYTTTTASSSSSSSSPSPPHHASTRSIQSNNSANNIYYLNGTYAVVNPWYGWQPEPHAMDCSWEECKVNDHTCKYCRDSWEEFYADVPNISSIDPGKDWIPDVTMLRRMYLDGYDANGNPWPPPLDDELCQLMGNTSSKELLDVVPITAPPMPRRSEPEGNRVLCMIYTMEKKHHTAIRVMRETWAPGCDGFLAFSTKSDPRIPAISVNHMGREKYGNMWQKVISMNMFVGQHYISQFDWFYIGGDDLVAFPQNLKNYLARFNSSEAHYIGRRFKFDEVGFNTGGAGYALSRPSLQCLVDHRIDSRCMPWKASAQEDVLTGRCLKHACNITYTDTRDEQLRERFHHFGPQLLYIYKGKIPWYRKYNKEWGVLSGKDCCSPETINFHYIKNPATVRFLHHYVHNCNRTIQ</sequence>
<evidence type="ECO:0000256" key="6">
    <source>
        <dbReference type="ARBA" id="ARBA00022679"/>
    </source>
</evidence>
<keyword evidence="9" id="KW-0735">Signal-anchor</keyword>
<feature type="region of interest" description="Disordered" evidence="12">
    <location>
        <begin position="131"/>
        <end position="164"/>
    </location>
</feature>
<accession>A0AAD2G491</accession>
<dbReference type="InterPro" id="IPR003378">
    <property type="entry name" value="Fringe-like_glycosylTrfase"/>
</dbReference>
<feature type="transmembrane region" description="Helical" evidence="13">
    <location>
        <begin position="6"/>
        <end position="22"/>
    </location>
</feature>
<dbReference type="InterPro" id="IPR026050">
    <property type="entry name" value="C1GALT1/C1GALT1_chp1"/>
</dbReference>
<dbReference type="PANTHER" id="PTHR23033">
    <property type="entry name" value="BETA1,3-GALACTOSYLTRANSFERASE"/>
    <property type="match status" value="1"/>
</dbReference>
<reference evidence="15" key="1">
    <citation type="submission" date="2023-08" db="EMBL/GenBank/DDBJ databases">
        <authorList>
            <person name="Audoor S."/>
            <person name="Bilcke G."/>
        </authorList>
    </citation>
    <scope>NUCLEOTIDE SEQUENCE</scope>
</reference>
<dbReference type="GO" id="GO:0016263">
    <property type="term" value="F:glycoprotein-N-acetylgalactosamine 3-beta-galactosyltransferase activity"/>
    <property type="evidence" value="ECO:0007669"/>
    <property type="project" value="UniProtKB-EC"/>
</dbReference>
<keyword evidence="8" id="KW-0547">Nucleotide-binding</keyword>
<keyword evidence="5" id="KW-0328">Glycosyltransferase</keyword>
<dbReference type="AlphaFoldDB" id="A0AAD2G491"/>
<proteinExistence type="inferred from homology"/>
<evidence type="ECO:0000256" key="4">
    <source>
        <dbReference type="ARBA" id="ARBA00012557"/>
    </source>
</evidence>
<organism evidence="15 16">
    <name type="scientific">Cylindrotheca closterium</name>
    <dbReference type="NCBI Taxonomy" id="2856"/>
    <lineage>
        <taxon>Eukaryota</taxon>
        <taxon>Sar</taxon>
        <taxon>Stramenopiles</taxon>
        <taxon>Ochrophyta</taxon>
        <taxon>Bacillariophyta</taxon>
        <taxon>Bacillariophyceae</taxon>
        <taxon>Bacillariophycidae</taxon>
        <taxon>Bacillariales</taxon>
        <taxon>Bacillariaceae</taxon>
        <taxon>Cylindrotheca</taxon>
    </lineage>
</organism>
<evidence type="ECO:0000256" key="12">
    <source>
        <dbReference type="SAM" id="MobiDB-lite"/>
    </source>
</evidence>